<dbReference type="Proteomes" id="UP000092600">
    <property type="component" value="Unassembled WGS sequence"/>
</dbReference>
<comment type="caution">
    <text evidence="7">The sequence shown here is derived from an EMBL/GenBank/DDBJ whole genome shotgun (WGS) entry which is preliminary data.</text>
</comment>
<evidence type="ECO:0000259" key="6">
    <source>
        <dbReference type="Pfam" id="PF01625"/>
    </source>
</evidence>
<name>A0A199VLW6_ANACO</name>
<gene>
    <name evidence="7" type="ORF">ACMD2_17168</name>
</gene>
<evidence type="ECO:0000313" key="7">
    <source>
        <dbReference type="EMBL" id="OAY77720.1"/>
    </source>
</evidence>
<dbReference type="PANTHER" id="PTHR42799">
    <property type="entry name" value="MITOCHONDRIAL PEPTIDE METHIONINE SULFOXIDE REDUCTASE"/>
    <property type="match status" value="1"/>
</dbReference>
<dbReference type="GO" id="GO:0005737">
    <property type="term" value="C:cytoplasm"/>
    <property type="evidence" value="ECO:0007669"/>
    <property type="project" value="TreeGrafter"/>
</dbReference>
<evidence type="ECO:0000256" key="4">
    <source>
        <dbReference type="ARBA" id="ARBA00030273"/>
    </source>
</evidence>
<reference evidence="7 8" key="1">
    <citation type="journal article" date="2016" name="DNA Res.">
        <title>The draft genome of MD-2 pineapple using hybrid error correction of long reads.</title>
        <authorList>
            <person name="Redwan R.M."/>
            <person name="Saidin A."/>
            <person name="Kumar S.V."/>
        </authorList>
    </citation>
    <scope>NUCLEOTIDE SEQUENCE [LARGE SCALE GENOMIC DNA]</scope>
    <source>
        <strain evidence="8">cv. MD2</strain>
        <tissue evidence="7">Leaf</tissue>
    </source>
</reference>
<dbReference type="Gene3D" id="3.30.1060.10">
    <property type="entry name" value="Peptide methionine sulphoxide reductase MsrA"/>
    <property type="match status" value="1"/>
</dbReference>
<dbReference type="STRING" id="4615.A0A199VLW6"/>
<dbReference type="PANTHER" id="PTHR42799:SF26">
    <property type="entry name" value="PEPTIDE-METHIONINE (S)-S-OXIDE REDUCTASE"/>
    <property type="match status" value="1"/>
</dbReference>
<dbReference type="EMBL" id="LSRQ01001466">
    <property type="protein sequence ID" value="OAY77720.1"/>
    <property type="molecule type" value="Genomic_DNA"/>
</dbReference>
<keyword evidence="3" id="KW-0560">Oxidoreductase</keyword>
<dbReference type="EC" id="1.8.4.11" evidence="2"/>
<accession>A0A199VLW6</accession>
<evidence type="ECO:0000256" key="1">
    <source>
        <dbReference type="ARBA" id="ARBA00005591"/>
    </source>
</evidence>
<dbReference type="HAMAP" id="MF_01401">
    <property type="entry name" value="MsrA"/>
    <property type="match status" value="1"/>
</dbReference>
<dbReference type="Pfam" id="PF01625">
    <property type="entry name" value="PMSR"/>
    <property type="match status" value="1"/>
</dbReference>
<dbReference type="InterPro" id="IPR002569">
    <property type="entry name" value="Met_Sox_Rdtase_MsrA_dom"/>
</dbReference>
<dbReference type="GO" id="GO:0008113">
    <property type="term" value="F:peptide-methionine (S)-S-oxide reductase activity"/>
    <property type="evidence" value="ECO:0007669"/>
    <property type="project" value="UniProtKB-EC"/>
</dbReference>
<dbReference type="InterPro" id="IPR036509">
    <property type="entry name" value="Met_Sox_Rdtase_MsrA_sf"/>
</dbReference>
<dbReference type="AlphaFoldDB" id="A0A199VLW6"/>
<evidence type="ECO:0000256" key="2">
    <source>
        <dbReference type="ARBA" id="ARBA00012502"/>
    </source>
</evidence>
<dbReference type="SUPFAM" id="SSF55068">
    <property type="entry name" value="Peptide methionine sulfoxide reductase"/>
    <property type="match status" value="1"/>
</dbReference>
<protein>
    <recommendedName>
        <fullName evidence="2">peptide-methionine (S)-S-oxide reductase</fullName>
        <ecNumber evidence="2">1.8.4.11</ecNumber>
    </recommendedName>
    <alternativeName>
        <fullName evidence="5">Peptide-methionine (S)-S-oxide reductase</fullName>
    </alternativeName>
    <alternativeName>
        <fullName evidence="4">Protein-methionine-S-oxide reductase</fullName>
    </alternativeName>
</protein>
<dbReference type="InterPro" id="IPR050162">
    <property type="entry name" value="MsrA_MetSO_reductase"/>
</dbReference>
<evidence type="ECO:0000313" key="8">
    <source>
        <dbReference type="Proteomes" id="UP000092600"/>
    </source>
</evidence>
<organism evidence="7 8">
    <name type="scientific">Ananas comosus</name>
    <name type="common">Pineapple</name>
    <name type="synonym">Ananas ananas</name>
    <dbReference type="NCBI Taxonomy" id="4615"/>
    <lineage>
        <taxon>Eukaryota</taxon>
        <taxon>Viridiplantae</taxon>
        <taxon>Streptophyta</taxon>
        <taxon>Embryophyta</taxon>
        <taxon>Tracheophyta</taxon>
        <taxon>Spermatophyta</taxon>
        <taxon>Magnoliopsida</taxon>
        <taxon>Liliopsida</taxon>
        <taxon>Poales</taxon>
        <taxon>Bromeliaceae</taxon>
        <taxon>Bromelioideae</taxon>
        <taxon>Ananas</taxon>
    </lineage>
</organism>
<evidence type="ECO:0000256" key="5">
    <source>
        <dbReference type="ARBA" id="ARBA00030643"/>
    </source>
</evidence>
<evidence type="ECO:0000256" key="3">
    <source>
        <dbReference type="ARBA" id="ARBA00023002"/>
    </source>
</evidence>
<dbReference type="GO" id="GO:0034599">
    <property type="term" value="P:cellular response to oxidative stress"/>
    <property type="evidence" value="ECO:0007669"/>
    <property type="project" value="TreeGrafter"/>
</dbReference>
<dbReference type="NCBIfam" id="TIGR00401">
    <property type="entry name" value="msrA"/>
    <property type="match status" value="1"/>
</dbReference>
<sequence>MYKLLPKPKSQIHEDFSSESHEIASIDHLPCPEFLREAIFAAGRFWELEAAFGCLEGVVRTAVGYFGGDLIKPSYKEVSEGKTGHTEAVKVTYDKRRISYRSLCKAFWASHDPTNKDFLRFGIETHYRSAIFYGDEDERKAARETKVKQQMKLNKRIVTKIVPCSRPTNNDLVFYIAESRHHKYYLQMDHIGLCESLNLRSAEQFADSHLACKLNGLFGGDGKDKLQDLKDFMERYDLLMPDKTKLILEVILQASAAEKTLELEE</sequence>
<proteinExistence type="inferred from homology"/>
<feature type="domain" description="Peptide methionine sulphoxide reductase MsrA" evidence="6">
    <location>
        <begin position="37"/>
        <end position="188"/>
    </location>
</feature>
<comment type="similarity">
    <text evidence="1">Belongs to the MsrA Met sulfoxide reductase family.</text>
</comment>